<dbReference type="EMBL" id="CAEZYF010000021">
    <property type="protein sequence ID" value="CAB4737623.1"/>
    <property type="molecule type" value="Genomic_DNA"/>
</dbReference>
<evidence type="ECO:0000313" key="2">
    <source>
        <dbReference type="EMBL" id="CAB4737623.1"/>
    </source>
</evidence>
<organism evidence="3">
    <name type="scientific">freshwater metagenome</name>
    <dbReference type="NCBI Taxonomy" id="449393"/>
    <lineage>
        <taxon>unclassified sequences</taxon>
        <taxon>metagenomes</taxon>
        <taxon>ecological metagenomes</taxon>
    </lineage>
</organism>
<dbReference type="EMBL" id="CAESGF010000022">
    <property type="protein sequence ID" value="CAB4364996.1"/>
    <property type="molecule type" value="Genomic_DNA"/>
</dbReference>
<name>A0A6J6ZBM8_9ZZZZ</name>
<evidence type="ECO:0000313" key="5">
    <source>
        <dbReference type="EMBL" id="CAB4947987.1"/>
    </source>
</evidence>
<dbReference type="InterPro" id="IPR029032">
    <property type="entry name" value="AhpD-like"/>
</dbReference>
<accession>A0A6J6ZBM8</accession>
<gene>
    <name evidence="2" type="ORF">UFOPK2656_02658</name>
    <name evidence="3" type="ORF">UFOPK3099_01113</name>
    <name evidence="4" type="ORF">UFOPK3267_00445</name>
    <name evidence="5" type="ORF">UFOPK3651_02652</name>
    <name evidence="6" type="ORF">UFOPK3931_00918</name>
    <name evidence="1" type="ORF">UFOPK4189_02755</name>
</gene>
<evidence type="ECO:0000313" key="4">
    <source>
        <dbReference type="EMBL" id="CAB4847263.1"/>
    </source>
</evidence>
<dbReference type="EMBL" id="CAFBOL010000016">
    <property type="protein sequence ID" value="CAB4982835.1"/>
    <property type="molecule type" value="Genomic_DNA"/>
</dbReference>
<dbReference type="EMBL" id="CAFBMT010000019">
    <property type="protein sequence ID" value="CAB4947987.1"/>
    <property type="molecule type" value="Genomic_DNA"/>
</dbReference>
<proteinExistence type="predicted"/>
<dbReference type="SUPFAM" id="SSF69118">
    <property type="entry name" value="AhpD-like"/>
    <property type="match status" value="1"/>
</dbReference>
<reference evidence="3" key="1">
    <citation type="submission" date="2020-05" db="EMBL/GenBank/DDBJ databases">
        <authorList>
            <person name="Chiriac C."/>
            <person name="Salcher M."/>
            <person name="Ghai R."/>
            <person name="Kavagutti S V."/>
        </authorList>
    </citation>
    <scope>NUCLEOTIDE SEQUENCE</scope>
</reference>
<evidence type="ECO:0000313" key="3">
    <source>
        <dbReference type="EMBL" id="CAB4816558.1"/>
    </source>
</evidence>
<dbReference type="Gene3D" id="1.20.1290.10">
    <property type="entry name" value="AhpD-like"/>
    <property type="match status" value="1"/>
</dbReference>
<protein>
    <submittedName>
        <fullName evidence="3">Unannotated protein</fullName>
    </submittedName>
</protein>
<evidence type="ECO:0000313" key="1">
    <source>
        <dbReference type="EMBL" id="CAB4364996.1"/>
    </source>
</evidence>
<evidence type="ECO:0000313" key="6">
    <source>
        <dbReference type="EMBL" id="CAB4982835.1"/>
    </source>
</evidence>
<dbReference type="EMBL" id="CAFBIY010000015">
    <property type="protein sequence ID" value="CAB4847263.1"/>
    <property type="molecule type" value="Genomic_DNA"/>
</dbReference>
<dbReference type="EMBL" id="CAFAAV010000070">
    <property type="protein sequence ID" value="CAB4816558.1"/>
    <property type="molecule type" value="Genomic_DNA"/>
</dbReference>
<dbReference type="AlphaFoldDB" id="A0A6J6ZBM8"/>
<sequence>MRIEPIPYDELDPELHERYEAGRATGMYSMTTPLQIFAYAKTQAIAGDEQYKLTFKQGLLGPRMEELIRISSAQYNGCGPCSSSRKDDTISDTDVACMLTNLDDPTYSERERRALRFVRLMCVDHHAIDDEMLRSLGEVFTTAEIVELGQVTARFIGSHRWMHVLDIFSTDEPVLRYDPAQVNARFDDIAIAAD</sequence>